<feature type="domain" description="EamA" evidence="7">
    <location>
        <begin position="175"/>
        <end position="300"/>
    </location>
</feature>
<gene>
    <name evidence="8" type="ORF">VE26_01100</name>
</gene>
<evidence type="ECO:0000259" key="7">
    <source>
        <dbReference type="Pfam" id="PF00892"/>
    </source>
</evidence>
<dbReference type="STRING" id="429727.VE26_01100"/>
<feature type="transmembrane region" description="Helical" evidence="6">
    <location>
        <begin position="172"/>
        <end position="194"/>
    </location>
</feature>
<sequence length="324" mass="34618">MIVTKPAAEIDAKLPSSRTGGPLRGIALKVASVCCFVVMATMLKATLTIPSGQMVFFRSFFALLPVLAWLAFKGSLATAFATRRPVGHIIRGLVGVASMSLGFFALTRLPLPEATAIGYASPLIIVILSALLLRERVYIFRWTTVIVGLVGVVIILWPRLTVFSGDAASLDGSTIGALAALAAACLSAFAMLQVRTLVQTERTEAIVTYFFISASVLSLLTLPFGWVWPTPEQAALLIGAGFFGGIGQLLLTSCYRYADMSVIAPFEYVSLLLTIVIGFVIFADVPTLAMLMGSVIIVGSGIAVILRERWLGLERTRAKEANTP</sequence>
<reference evidence="8 9" key="1">
    <citation type="submission" date="2015-03" db="EMBL/GenBank/DDBJ databases">
        <authorList>
            <person name="Hassan Y."/>
            <person name="Lepp D."/>
            <person name="Li X.-Z."/>
            <person name="Zhou T."/>
        </authorList>
    </citation>
    <scope>NUCLEOTIDE SEQUENCE [LARGE SCALE GENOMIC DNA]</scope>
    <source>
        <strain evidence="8 9">IPL18</strain>
    </source>
</reference>
<organism evidence="8 9">
    <name type="scientific">Devosia chinhatensis</name>
    <dbReference type="NCBI Taxonomy" id="429727"/>
    <lineage>
        <taxon>Bacteria</taxon>
        <taxon>Pseudomonadati</taxon>
        <taxon>Pseudomonadota</taxon>
        <taxon>Alphaproteobacteria</taxon>
        <taxon>Hyphomicrobiales</taxon>
        <taxon>Devosiaceae</taxon>
        <taxon>Devosia</taxon>
    </lineage>
</organism>
<dbReference type="InterPro" id="IPR037185">
    <property type="entry name" value="EmrE-like"/>
</dbReference>
<comment type="caution">
    <text evidence="8">The sequence shown here is derived from an EMBL/GenBank/DDBJ whole genome shotgun (WGS) entry which is preliminary data.</text>
</comment>
<keyword evidence="5 6" id="KW-0472">Membrane</keyword>
<feature type="transmembrane region" description="Helical" evidence="6">
    <location>
        <begin position="262"/>
        <end position="282"/>
    </location>
</feature>
<feature type="transmembrane region" description="Helical" evidence="6">
    <location>
        <begin position="55"/>
        <end position="72"/>
    </location>
</feature>
<dbReference type="EMBL" id="JZEY01000054">
    <property type="protein sequence ID" value="KKB08712.1"/>
    <property type="molecule type" value="Genomic_DNA"/>
</dbReference>
<protein>
    <submittedName>
        <fullName evidence="8">Membrane protein</fullName>
    </submittedName>
</protein>
<evidence type="ECO:0000313" key="9">
    <source>
        <dbReference type="Proteomes" id="UP000033649"/>
    </source>
</evidence>
<comment type="similarity">
    <text evidence="2">Belongs to the drug/metabolite transporter (DMT) superfamily. 10 TMS drug/metabolite exporter (DME) (TC 2.A.7.3) family.</text>
</comment>
<evidence type="ECO:0000256" key="1">
    <source>
        <dbReference type="ARBA" id="ARBA00004141"/>
    </source>
</evidence>
<evidence type="ECO:0000256" key="5">
    <source>
        <dbReference type="ARBA" id="ARBA00023136"/>
    </source>
</evidence>
<keyword evidence="4 6" id="KW-1133">Transmembrane helix</keyword>
<dbReference type="SUPFAM" id="SSF103481">
    <property type="entry name" value="Multidrug resistance efflux transporter EmrE"/>
    <property type="match status" value="2"/>
</dbReference>
<feature type="transmembrane region" description="Helical" evidence="6">
    <location>
        <begin position="234"/>
        <end position="255"/>
    </location>
</feature>
<proteinExistence type="inferred from homology"/>
<evidence type="ECO:0000313" key="8">
    <source>
        <dbReference type="EMBL" id="KKB08712.1"/>
    </source>
</evidence>
<dbReference type="AlphaFoldDB" id="A0A0F5FKH3"/>
<dbReference type="InterPro" id="IPR000620">
    <property type="entry name" value="EamA_dom"/>
</dbReference>
<feature type="transmembrane region" description="Helical" evidence="6">
    <location>
        <begin position="140"/>
        <end position="160"/>
    </location>
</feature>
<accession>A0A0F5FKH3</accession>
<evidence type="ECO:0000256" key="2">
    <source>
        <dbReference type="ARBA" id="ARBA00009853"/>
    </source>
</evidence>
<dbReference type="PATRIC" id="fig|429727.3.peg.239"/>
<evidence type="ECO:0000256" key="4">
    <source>
        <dbReference type="ARBA" id="ARBA00022989"/>
    </source>
</evidence>
<name>A0A0F5FKH3_9HYPH</name>
<feature type="transmembrane region" description="Helical" evidence="6">
    <location>
        <begin position="26"/>
        <end position="43"/>
    </location>
</feature>
<feature type="transmembrane region" description="Helical" evidence="6">
    <location>
        <begin position="288"/>
        <end position="306"/>
    </location>
</feature>
<dbReference type="PANTHER" id="PTHR22911">
    <property type="entry name" value="ACYL-MALONYL CONDENSING ENZYME-RELATED"/>
    <property type="match status" value="1"/>
</dbReference>
<evidence type="ECO:0000256" key="6">
    <source>
        <dbReference type="SAM" id="Phobius"/>
    </source>
</evidence>
<comment type="subcellular location">
    <subcellularLocation>
        <location evidence="1">Membrane</location>
        <topology evidence="1">Multi-pass membrane protein</topology>
    </subcellularLocation>
</comment>
<feature type="transmembrane region" description="Helical" evidence="6">
    <location>
        <begin position="92"/>
        <end position="110"/>
    </location>
</feature>
<keyword evidence="9" id="KW-1185">Reference proteome</keyword>
<dbReference type="Proteomes" id="UP000033649">
    <property type="component" value="Unassembled WGS sequence"/>
</dbReference>
<evidence type="ECO:0000256" key="3">
    <source>
        <dbReference type="ARBA" id="ARBA00022692"/>
    </source>
</evidence>
<feature type="transmembrane region" description="Helical" evidence="6">
    <location>
        <begin position="116"/>
        <end position="133"/>
    </location>
</feature>
<feature type="transmembrane region" description="Helical" evidence="6">
    <location>
        <begin position="206"/>
        <end position="228"/>
    </location>
</feature>
<dbReference type="GO" id="GO:0016020">
    <property type="term" value="C:membrane"/>
    <property type="evidence" value="ECO:0007669"/>
    <property type="project" value="UniProtKB-SubCell"/>
</dbReference>
<feature type="domain" description="EamA" evidence="7">
    <location>
        <begin position="24"/>
        <end position="156"/>
    </location>
</feature>
<dbReference type="PANTHER" id="PTHR22911:SF6">
    <property type="entry name" value="SOLUTE CARRIER FAMILY 35 MEMBER G1"/>
    <property type="match status" value="1"/>
</dbReference>
<keyword evidence="3 6" id="KW-0812">Transmembrane</keyword>
<dbReference type="Pfam" id="PF00892">
    <property type="entry name" value="EamA"/>
    <property type="match status" value="2"/>
</dbReference>